<proteinExistence type="predicted"/>
<sequence length="72" mass="8100">MLRIFEVDFSQLDPDQLFYLFDKIFKPQSLSLSDNLGMDSGFLNMAIREGLFECSLAIILDEDSDSTPATSS</sequence>
<keyword evidence="1" id="KW-1185">Reference proteome</keyword>
<dbReference type="WBParaSite" id="jg17690">
    <property type="protein sequence ID" value="jg17690"/>
    <property type="gene ID" value="jg17690"/>
</dbReference>
<organism evidence="1 2">
    <name type="scientific">Ditylenchus dipsaci</name>
    <dbReference type="NCBI Taxonomy" id="166011"/>
    <lineage>
        <taxon>Eukaryota</taxon>
        <taxon>Metazoa</taxon>
        <taxon>Ecdysozoa</taxon>
        <taxon>Nematoda</taxon>
        <taxon>Chromadorea</taxon>
        <taxon>Rhabditida</taxon>
        <taxon>Tylenchina</taxon>
        <taxon>Tylenchomorpha</taxon>
        <taxon>Sphaerularioidea</taxon>
        <taxon>Anguinidae</taxon>
        <taxon>Anguininae</taxon>
        <taxon>Ditylenchus</taxon>
    </lineage>
</organism>
<evidence type="ECO:0000313" key="2">
    <source>
        <dbReference type="WBParaSite" id="jg17690"/>
    </source>
</evidence>
<dbReference type="AlphaFoldDB" id="A0A915DC75"/>
<dbReference type="Proteomes" id="UP000887574">
    <property type="component" value="Unplaced"/>
</dbReference>
<accession>A0A915DC75</accession>
<name>A0A915DC75_9BILA</name>
<evidence type="ECO:0000313" key="1">
    <source>
        <dbReference type="Proteomes" id="UP000887574"/>
    </source>
</evidence>
<reference evidence="2" key="1">
    <citation type="submission" date="2022-11" db="UniProtKB">
        <authorList>
            <consortium name="WormBaseParasite"/>
        </authorList>
    </citation>
    <scope>IDENTIFICATION</scope>
</reference>
<protein>
    <submittedName>
        <fullName evidence="2">Uncharacterized protein</fullName>
    </submittedName>
</protein>